<keyword evidence="6 8" id="KW-0472">Membrane</keyword>
<keyword evidence="1 8" id="KW-0813">Transport</keyword>
<keyword evidence="4 8" id="KW-1133">Transmembrane helix</keyword>
<dbReference type="GO" id="GO:0005886">
    <property type="term" value="C:plasma membrane"/>
    <property type="evidence" value="ECO:0007669"/>
    <property type="project" value="UniProtKB-SubCell"/>
</dbReference>
<evidence type="ECO:0000256" key="4">
    <source>
        <dbReference type="ARBA" id="ARBA00022989"/>
    </source>
</evidence>
<feature type="transmembrane region" description="Helical" evidence="8">
    <location>
        <begin position="134"/>
        <end position="155"/>
    </location>
</feature>
<feature type="chain" id="PRO_5018966441" description="Putative manganese efflux pump MntP" evidence="9">
    <location>
        <begin position="20"/>
        <end position="188"/>
    </location>
</feature>
<dbReference type="InterPro" id="IPR022929">
    <property type="entry name" value="Put_MntP"/>
</dbReference>
<evidence type="ECO:0000256" key="7">
    <source>
        <dbReference type="ARBA" id="ARBA00023211"/>
    </source>
</evidence>
<sequence length="188" mass="19714">MHIVSLLFIALAMSTDAFAVAVGKGAALKTPRLSLALRTGLLFGVVEGSTPVIGWLLGRGASHWVSEWDHWIAFALLVGLGLRMIKESFSEDDDEDDKPRAAHASLPILLLTAVATSIDALAVGIGLAFVDVNIALAALLIGCATFIMVTIGIMLGRYIGGWVGKRAELVGGLVLIVIGASVLYQHIG</sequence>
<dbReference type="GO" id="GO:0005384">
    <property type="term" value="F:manganese ion transmembrane transporter activity"/>
    <property type="evidence" value="ECO:0007669"/>
    <property type="project" value="UniProtKB-UniRule"/>
</dbReference>
<dbReference type="PANTHER" id="PTHR35529">
    <property type="entry name" value="MANGANESE EFFLUX PUMP MNTP-RELATED"/>
    <property type="match status" value="1"/>
</dbReference>
<accession>A0A432ZQ13</accession>
<evidence type="ECO:0000256" key="3">
    <source>
        <dbReference type="ARBA" id="ARBA00022692"/>
    </source>
</evidence>
<dbReference type="RefSeq" id="WP_126842166.1">
    <property type="nucleotide sequence ID" value="NZ_PIQH01000007.1"/>
</dbReference>
<protein>
    <recommendedName>
        <fullName evidence="8">Putative manganese efflux pump MntP</fullName>
    </recommendedName>
</protein>
<evidence type="ECO:0000313" key="10">
    <source>
        <dbReference type="EMBL" id="RUO79990.1"/>
    </source>
</evidence>
<dbReference type="Pfam" id="PF02659">
    <property type="entry name" value="Mntp"/>
    <property type="match status" value="1"/>
</dbReference>
<dbReference type="EMBL" id="PIQH01000007">
    <property type="protein sequence ID" value="RUO79990.1"/>
    <property type="molecule type" value="Genomic_DNA"/>
</dbReference>
<dbReference type="NCBIfam" id="NF008546">
    <property type="entry name" value="PRK11469.1"/>
    <property type="match status" value="1"/>
</dbReference>
<evidence type="ECO:0000256" key="5">
    <source>
        <dbReference type="ARBA" id="ARBA00023065"/>
    </source>
</evidence>
<organism evidence="10 11">
    <name type="scientific">Idiomarina tyrosinivorans</name>
    <dbReference type="NCBI Taxonomy" id="1445662"/>
    <lineage>
        <taxon>Bacteria</taxon>
        <taxon>Pseudomonadati</taxon>
        <taxon>Pseudomonadota</taxon>
        <taxon>Gammaproteobacteria</taxon>
        <taxon>Alteromonadales</taxon>
        <taxon>Idiomarinaceae</taxon>
        <taxon>Idiomarina</taxon>
    </lineage>
</organism>
<feature type="transmembrane region" description="Helical" evidence="8">
    <location>
        <begin position="167"/>
        <end position="187"/>
    </location>
</feature>
<evidence type="ECO:0000256" key="2">
    <source>
        <dbReference type="ARBA" id="ARBA00022475"/>
    </source>
</evidence>
<keyword evidence="11" id="KW-1185">Reference proteome</keyword>
<keyword evidence="3 8" id="KW-0812">Transmembrane</keyword>
<gene>
    <name evidence="8" type="primary">mntP</name>
    <name evidence="10" type="ORF">CWI84_08505</name>
</gene>
<keyword evidence="9" id="KW-0732">Signal</keyword>
<dbReference type="AlphaFoldDB" id="A0A432ZQ13"/>
<comment type="caution">
    <text evidence="10">The sequence shown here is derived from an EMBL/GenBank/DDBJ whole genome shotgun (WGS) entry which is preliminary data.</text>
</comment>
<evidence type="ECO:0000256" key="1">
    <source>
        <dbReference type="ARBA" id="ARBA00022448"/>
    </source>
</evidence>
<feature type="transmembrane region" description="Helical" evidence="8">
    <location>
        <begin position="68"/>
        <end position="85"/>
    </location>
</feature>
<dbReference type="Proteomes" id="UP000287996">
    <property type="component" value="Unassembled WGS sequence"/>
</dbReference>
<dbReference type="OrthoDB" id="9811590at2"/>
<comment type="caution">
    <text evidence="8">Lacks conserved residue(s) required for the propagation of feature annotation.</text>
</comment>
<dbReference type="InterPro" id="IPR003810">
    <property type="entry name" value="Mntp/YtaF"/>
</dbReference>
<reference evidence="10 11" key="1">
    <citation type="journal article" date="2011" name="Front. Microbiol.">
        <title>Genomic signatures of strain selection and enhancement in Bacillus atrophaeus var. globigii, a historical biowarfare simulant.</title>
        <authorList>
            <person name="Gibbons H.S."/>
            <person name="Broomall S.M."/>
            <person name="McNew L.A."/>
            <person name="Daligault H."/>
            <person name="Chapman C."/>
            <person name="Bruce D."/>
            <person name="Karavis M."/>
            <person name="Krepps M."/>
            <person name="McGregor P.A."/>
            <person name="Hong C."/>
            <person name="Park K.H."/>
            <person name="Akmal A."/>
            <person name="Feldman A."/>
            <person name="Lin J.S."/>
            <person name="Chang W.E."/>
            <person name="Higgs B.W."/>
            <person name="Demirev P."/>
            <person name="Lindquist J."/>
            <person name="Liem A."/>
            <person name="Fochler E."/>
            <person name="Read T.D."/>
            <person name="Tapia R."/>
            <person name="Johnson S."/>
            <person name="Bishop-Lilly K.A."/>
            <person name="Detter C."/>
            <person name="Han C."/>
            <person name="Sozhamannan S."/>
            <person name="Rosenzweig C.N."/>
            <person name="Skowronski E.W."/>
        </authorList>
    </citation>
    <scope>NUCLEOTIDE SEQUENCE [LARGE SCALE GENOMIC DNA]</scope>
    <source>
        <strain evidence="10 11">CC-PW-9</strain>
    </source>
</reference>
<comment type="function">
    <text evidence="8">Probably functions as a manganese efflux pump.</text>
</comment>
<evidence type="ECO:0000313" key="11">
    <source>
        <dbReference type="Proteomes" id="UP000287996"/>
    </source>
</evidence>
<evidence type="ECO:0000256" key="6">
    <source>
        <dbReference type="ARBA" id="ARBA00023136"/>
    </source>
</evidence>
<dbReference type="PANTHER" id="PTHR35529:SF1">
    <property type="entry name" value="MANGANESE EFFLUX PUMP MNTP-RELATED"/>
    <property type="match status" value="1"/>
</dbReference>
<keyword evidence="2 8" id="KW-1003">Cell membrane</keyword>
<evidence type="ECO:0000256" key="8">
    <source>
        <dbReference type="HAMAP-Rule" id="MF_01521"/>
    </source>
</evidence>
<evidence type="ECO:0000256" key="9">
    <source>
        <dbReference type="SAM" id="SignalP"/>
    </source>
</evidence>
<comment type="subcellular location">
    <subcellularLocation>
        <location evidence="8">Cell membrane</location>
        <topology evidence="8">Multi-pass membrane protein</topology>
    </subcellularLocation>
</comment>
<comment type="similarity">
    <text evidence="8">Belongs to the MntP (TC 9.B.29) family.</text>
</comment>
<keyword evidence="7 8" id="KW-0464">Manganese</keyword>
<name>A0A432ZQ13_9GAMM</name>
<keyword evidence="5 8" id="KW-0406">Ion transport</keyword>
<feature type="signal peptide" evidence="9">
    <location>
        <begin position="1"/>
        <end position="19"/>
    </location>
</feature>
<dbReference type="HAMAP" id="MF_01521">
    <property type="entry name" value="MntP_pump"/>
    <property type="match status" value="1"/>
</dbReference>
<feature type="transmembrane region" description="Helical" evidence="8">
    <location>
        <begin position="106"/>
        <end position="128"/>
    </location>
</feature>
<proteinExistence type="inferred from homology"/>